<dbReference type="OrthoDB" id="3213425at2"/>
<evidence type="ECO:0000256" key="1">
    <source>
        <dbReference type="SAM" id="MobiDB-lite"/>
    </source>
</evidence>
<proteinExistence type="predicted"/>
<feature type="region of interest" description="Disordered" evidence="1">
    <location>
        <begin position="136"/>
        <end position="157"/>
    </location>
</feature>
<reference evidence="2 3" key="1">
    <citation type="submission" date="2018-01" db="EMBL/GenBank/DDBJ databases">
        <title>Complete genome sequence of Streptomyces lunaelactis MM109T, a Ferroverdin A producer isolated from cave moonmilk deposits.</title>
        <authorList>
            <person name="Naome A."/>
            <person name="Martinet L."/>
            <person name="Maciejewska M."/>
            <person name="Anderssen S."/>
            <person name="Adam D."/>
            <person name="Tenconi E."/>
            <person name="Deflandre B."/>
            <person name="Arguelles-Arias A."/>
            <person name="Calusinska M."/>
            <person name="Copieters W."/>
            <person name="Karim L."/>
            <person name="Hanikenne M."/>
            <person name="Baurain D."/>
            <person name="van Wezel G."/>
            <person name="Smargiasso N."/>
            <person name="de Pauw E."/>
            <person name="Delfosse P."/>
            <person name="Rigali S."/>
        </authorList>
    </citation>
    <scope>NUCLEOTIDE SEQUENCE [LARGE SCALE GENOMIC DNA]</scope>
    <source>
        <strain evidence="2 3">MM109</strain>
    </source>
</reference>
<dbReference type="KEGG" id="slk:SLUN_04430"/>
<dbReference type="AlphaFoldDB" id="A0A2R4SXI4"/>
<dbReference type="SUPFAM" id="SSF48452">
    <property type="entry name" value="TPR-like"/>
    <property type="match status" value="1"/>
</dbReference>
<dbReference type="GeneID" id="55654515"/>
<evidence type="ECO:0000313" key="2">
    <source>
        <dbReference type="EMBL" id="AVZ71557.1"/>
    </source>
</evidence>
<name>A0A2R4SXI4_9ACTN</name>
<evidence type="ECO:0000313" key="3">
    <source>
        <dbReference type="Proteomes" id="UP000244201"/>
    </source>
</evidence>
<keyword evidence="3" id="KW-1185">Reference proteome</keyword>
<accession>A0A2R4SXI4</accession>
<gene>
    <name evidence="2" type="ORF">SLUN_04430</name>
</gene>
<evidence type="ECO:0008006" key="4">
    <source>
        <dbReference type="Google" id="ProtNLM"/>
    </source>
</evidence>
<dbReference type="Proteomes" id="UP000244201">
    <property type="component" value="Chromosome"/>
</dbReference>
<protein>
    <recommendedName>
        <fullName evidence="4">Tat pathway signal protein</fullName>
    </recommendedName>
</protein>
<dbReference type="InterPro" id="IPR011990">
    <property type="entry name" value="TPR-like_helical_dom_sf"/>
</dbReference>
<organism evidence="2 3">
    <name type="scientific">Streptomyces lunaelactis</name>
    <dbReference type="NCBI Taxonomy" id="1535768"/>
    <lineage>
        <taxon>Bacteria</taxon>
        <taxon>Bacillati</taxon>
        <taxon>Actinomycetota</taxon>
        <taxon>Actinomycetes</taxon>
        <taxon>Kitasatosporales</taxon>
        <taxon>Streptomycetaceae</taxon>
        <taxon>Streptomyces</taxon>
    </lineage>
</organism>
<dbReference type="RefSeq" id="WP_108147247.1">
    <property type="nucleotide sequence ID" value="NZ_CP026304.1"/>
</dbReference>
<dbReference type="Gene3D" id="1.25.40.10">
    <property type="entry name" value="Tetratricopeptide repeat domain"/>
    <property type="match status" value="1"/>
</dbReference>
<dbReference type="EMBL" id="CP026304">
    <property type="protein sequence ID" value="AVZ71557.1"/>
    <property type="molecule type" value="Genomic_DNA"/>
</dbReference>
<sequence length="462" mass="49661">MTTGNEQLSRAITEAGYSYAELARDVRTVGAESGVATLRTNSSAVAHWIAGTQPHATAARILAETLSRKLGRLVTPEQLGLVRAAETTDHSLGLEMEQDPVDALTRLGRADIERRTWISSAAYSVPAAALPAAAAAADSVPRPRNPTAVRPHGTAGDGQIQAVREMTTLFTAIDERHGGQHGRSALVQYLVSDVATLCRTRFRTEAQKQRMLSAAACVAYLAGWKAYDAGEAGLAQRYYLQAFKLTQEAGNEPHTAFILRVLAHHGMETGRSEHTLDLIDAALTRVKGHTDPATESLYVVTRARALAMAGRGREAVAEAARAARLVDGADEREMPFWAALWGSAGACVGTHTAKTAELLGDYGIAERHFSQALWGASGSAYQRITALSLAHAGSMQCRQGYVEQACTTWGKALELMDGVRSARIVRAARSMRRDLAPFAHRGSQTAVDFDERARLWPAGEHA</sequence>